<evidence type="ECO:0000313" key="1">
    <source>
        <dbReference type="EMBL" id="CAA6819269.1"/>
    </source>
</evidence>
<organism evidence="1">
    <name type="scientific">uncultured Sulfurovum sp</name>
    <dbReference type="NCBI Taxonomy" id="269237"/>
    <lineage>
        <taxon>Bacteria</taxon>
        <taxon>Pseudomonadati</taxon>
        <taxon>Campylobacterota</taxon>
        <taxon>Epsilonproteobacteria</taxon>
        <taxon>Campylobacterales</taxon>
        <taxon>Sulfurovaceae</taxon>
        <taxon>Sulfurovum</taxon>
        <taxon>environmental samples</taxon>
    </lineage>
</organism>
<sequence>MDKEELLNLYLEKLRVLAMASLEDKEVLSVMEALKNSMIFLEGEMSGY</sequence>
<protein>
    <submittedName>
        <fullName evidence="1">Uncharacterized protein</fullName>
    </submittedName>
</protein>
<gene>
    <name evidence="1" type="ORF">HELGO_WM8688</name>
</gene>
<reference evidence="1" key="1">
    <citation type="submission" date="2020-01" db="EMBL/GenBank/DDBJ databases">
        <authorList>
            <person name="Meier V. D."/>
            <person name="Meier V D."/>
        </authorList>
    </citation>
    <scope>NUCLEOTIDE SEQUENCE</scope>
    <source>
        <strain evidence="1">HLG_WM_MAG_04</strain>
    </source>
</reference>
<dbReference type="EMBL" id="CACVAX010000053">
    <property type="protein sequence ID" value="CAA6819269.1"/>
    <property type="molecule type" value="Genomic_DNA"/>
</dbReference>
<dbReference type="AlphaFoldDB" id="A0A6S6TXM4"/>
<accession>A0A6S6TXM4</accession>
<name>A0A6S6TXM4_9BACT</name>
<proteinExistence type="predicted"/>